<gene>
    <name evidence="2" type="ORF">DM484_26455</name>
</gene>
<dbReference type="InterPro" id="IPR035437">
    <property type="entry name" value="SNase_OB-fold_sf"/>
</dbReference>
<evidence type="ECO:0000313" key="2">
    <source>
        <dbReference type="EMBL" id="PZN71413.1"/>
    </source>
</evidence>
<evidence type="ECO:0000313" key="3">
    <source>
        <dbReference type="Proteomes" id="UP000249396"/>
    </source>
</evidence>
<proteinExistence type="predicted"/>
<reference evidence="2 3" key="1">
    <citation type="journal article" date="2018" name="Aquat. Microb. Ecol.">
        <title>Gammaproteobacterial methanotrophs dominate.</title>
        <authorList>
            <person name="Rissanen A.J."/>
            <person name="Saarenheimo J."/>
            <person name="Tiirola M."/>
            <person name="Peura S."/>
            <person name="Aalto S.L."/>
            <person name="Karvinen A."/>
            <person name="Nykanen H."/>
        </authorList>
    </citation>
    <scope>NUCLEOTIDE SEQUENCE [LARGE SCALE GENOMIC DNA]</scope>
    <source>
        <strain evidence="2">AMbin10</strain>
    </source>
</reference>
<organism evidence="2 3">
    <name type="scientific">Candidatus Methylumidiphilus alinenensis</name>
    <dbReference type="NCBI Taxonomy" id="2202197"/>
    <lineage>
        <taxon>Bacteria</taxon>
        <taxon>Pseudomonadati</taxon>
        <taxon>Pseudomonadota</taxon>
        <taxon>Gammaproteobacteria</taxon>
        <taxon>Methylococcales</taxon>
        <taxon>Candidatus Methylumidiphilus</taxon>
    </lineage>
</organism>
<dbReference type="AlphaFoldDB" id="A0A2W4QHD8"/>
<dbReference type="Proteomes" id="UP000249396">
    <property type="component" value="Unassembled WGS sequence"/>
</dbReference>
<comment type="caution">
    <text evidence="2">The sequence shown here is derived from an EMBL/GenBank/DDBJ whole genome shotgun (WGS) entry which is preliminary data.</text>
</comment>
<dbReference type="EMBL" id="QJPH01000523">
    <property type="protein sequence ID" value="PZN71413.1"/>
    <property type="molecule type" value="Genomic_DNA"/>
</dbReference>
<protein>
    <submittedName>
        <fullName evidence="2">Nuclease</fullName>
    </submittedName>
</protein>
<feature type="domain" description="TNase-like" evidence="1">
    <location>
        <begin position="134"/>
        <end position="189"/>
    </location>
</feature>
<evidence type="ECO:0000259" key="1">
    <source>
        <dbReference type="Pfam" id="PF00565"/>
    </source>
</evidence>
<sequence>MAFKLIEGTFHVVGYSPDGDSVRFMPNKPETLGLLGGSKSKINSQGHVQLRLEAIDTLETHFQGLHQPLDLAEAAMNKLMGLLEIDSIKWNEADTKVVAANDQTRGFIIAREVEKNGRPVSFAFFGDPIAEDGGDIYIQPDIISKSINAEMLRSGLAYLTYYNGLFSDIRNSLTKISTQARSGGMGVWSRDVTNTGFNVESLQSMTEDYVVLPKLFRRLAAYLEGGGTGQGFKAHLETLQEKVTVISTVHSTHFDTIIEEQGVRILMTEQPENLIFAG</sequence>
<dbReference type="InterPro" id="IPR016071">
    <property type="entry name" value="Staphylococal_nuclease_OB-fold"/>
</dbReference>
<dbReference type="Gene3D" id="2.40.50.90">
    <property type="match status" value="1"/>
</dbReference>
<name>A0A2W4QHD8_9GAMM</name>
<dbReference type="SUPFAM" id="SSF50199">
    <property type="entry name" value="Staphylococcal nuclease"/>
    <property type="match status" value="1"/>
</dbReference>
<dbReference type="Pfam" id="PF00565">
    <property type="entry name" value="SNase"/>
    <property type="match status" value="1"/>
</dbReference>
<accession>A0A2W4QHD8</accession>